<organism evidence="3 4">
    <name type="scientific">Microbotryum intermedium</name>
    <dbReference type="NCBI Taxonomy" id="269621"/>
    <lineage>
        <taxon>Eukaryota</taxon>
        <taxon>Fungi</taxon>
        <taxon>Dikarya</taxon>
        <taxon>Basidiomycota</taxon>
        <taxon>Pucciniomycotina</taxon>
        <taxon>Microbotryomycetes</taxon>
        <taxon>Microbotryales</taxon>
        <taxon>Microbotryaceae</taxon>
        <taxon>Microbotryum</taxon>
    </lineage>
</organism>
<reference evidence="4" key="1">
    <citation type="submission" date="2016-09" db="EMBL/GenBank/DDBJ databases">
        <authorList>
            <person name="Jeantristanb JTB J.-T."/>
            <person name="Ricardo R."/>
        </authorList>
    </citation>
    <scope>NUCLEOTIDE SEQUENCE [LARGE SCALE GENOMIC DNA]</scope>
</reference>
<accession>A0A238FEJ9</accession>
<sequence length="336" mass="36079">MARQRNDDKLALLQSSVRTLQLVQRVSAGIFSTFLIVHLSAPLIAAVTLTGDAEQQASAFMLVGREWYQGGGYKKEGVVVWGSATVHVLSGVVARAAKNAERKERRKKRKAEVKLAAQRSQALGEDSNLPTFASSSATTTDDFDADRLDDEDPESFPSAVVTKQVETAAIPVSSAPLAPQHLAGYLLIPFVIHHSILHRILPLKQNLTPFFSYSFVGYSLTQSAPLLRAISVIGYAGVAGLGVYHALAGIRVMSDPTAPRSLRPRSRARSDEDGEAGEGLAEAQLGRRAWQVAYVSIVTTMGVGVARIAMSTSGAGKVPVWLVGKYDRVLRQGVGM</sequence>
<keyword evidence="2" id="KW-0812">Transmembrane</keyword>
<feature type="region of interest" description="Disordered" evidence="1">
    <location>
        <begin position="118"/>
        <end position="156"/>
    </location>
</feature>
<feature type="compositionally biased region" description="Low complexity" evidence="1">
    <location>
        <begin position="131"/>
        <end position="140"/>
    </location>
</feature>
<gene>
    <name evidence="3" type="ORF">BQ2448_2526</name>
</gene>
<evidence type="ECO:0000256" key="2">
    <source>
        <dbReference type="SAM" id="Phobius"/>
    </source>
</evidence>
<dbReference type="PANTHER" id="PTHR38409:SF1">
    <property type="entry name" value="MITOCHONDRIAL ADAPTER PROTEIN MCP1"/>
    <property type="match status" value="1"/>
</dbReference>
<dbReference type="OrthoDB" id="10259513at2759"/>
<evidence type="ECO:0000313" key="4">
    <source>
        <dbReference type="Proteomes" id="UP000198372"/>
    </source>
</evidence>
<feature type="region of interest" description="Disordered" evidence="1">
    <location>
        <begin position="257"/>
        <end position="278"/>
    </location>
</feature>
<protein>
    <submittedName>
        <fullName evidence="3">BQ2448_2526 protein</fullName>
    </submittedName>
</protein>
<evidence type="ECO:0000256" key="1">
    <source>
        <dbReference type="SAM" id="MobiDB-lite"/>
    </source>
</evidence>
<feature type="transmembrane region" description="Helical" evidence="2">
    <location>
        <begin position="226"/>
        <end position="247"/>
    </location>
</feature>
<feature type="compositionally biased region" description="Acidic residues" evidence="1">
    <location>
        <begin position="141"/>
        <end position="154"/>
    </location>
</feature>
<feature type="transmembrane region" description="Helical" evidence="2">
    <location>
        <begin position="28"/>
        <end position="49"/>
    </location>
</feature>
<dbReference type="PANTHER" id="PTHR38409">
    <property type="entry name" value="MDM10-COMPLEMENTING PROTEIN 1"/>
    <property type="match status" value="1"/>
</dbReference>
<keyword evidence="2" id="KW-1133">Transmembrane helix</keyword>
<keyword evidence="4" id="KW-1185">Reference proteome</keyword>
<proteinExistence type="predicted"/>
<name>A0A238FEJ9_9BASI</name>
<dbReference type="InterPro" id="IPR039960">
    <property type="entry name" value="MCP1"/>
</dbReference>
<evidence type="ECO:0000313" key="3">
    <source>
        <dbReference type="EMBL" id="SCV69506.1"/>
    </source>
</evidence>
<dbReference type="AlphaFoldDB" id="A0A238FEJ9"/>
<dbReference type="GO" id="GO:0055088">
    <property type="term" value="P:lipid homeostasis"/>
    <property type="evidence" value="ECO:0007669"/>
    <property type="project" value="InterPro"/>
</dbReference>
<dbReference type="EMBL" id="FMSP01000004">
    <property type="protein sequence ID" value="SCV69506.1"/>
    <property type="molecule type" value="Genomic_DNA"/>
</dbReference>
<feature type="transmembrane region" description="Helical" evidence="2">
    <location>
        <begin position="78"/>
        <end position="97"/>
    </location>
</feature>
<keyword evidence="2" id="KW-0472">Membrane</keyword>
<dbReference type="Proteomes" id="UP000198372">
    <property type="component" value="Unassembled WGS sequence"/>
</dbReference>